<evidence type="ECO:0000256" key="5">
    <source>
        <dbReference type="ARBA" id="ARBA00022741"/>
    </source>
</evidence>
<evidence type="ECO:0000313" key="20">
    <source>
        <dbReference type="Proteomes" id="UP000050956"/>
    </source>
</evidence>
<dbReference type="PANTHER" id="PTHR48082">
    <property type="entry name" value="ATP SYNTHASE SUBUNIT ALPHA, MITOCHONDRIAL"/>
    <property type="match status" value="1"/>
</dbReference>
<keyword evidence="10 15" id="KW-0472">Membrane</keyword>
<dbReference type="GO" id="GO:0005886">
    <property type="term" value="C:plasma membrane"/>
    <property type="evidence" value="ECO:0007669"/>
    <property type="project" value="UniProtKB-SubCell"/>
</dbReference>
<dbReference type="CDD" id="cd01132">
    <property type="entry name" value="F1-ATPase_alpha_CD"/>
    <property type="match status" value="1"/>
</dbReference>
<evidence type="ECO:0000256" key="7">
    <source>
        <dbReference type="ARBA" id="ARBA00022840"/>
    </source>
</evidence>
<dbReference type="PANTHER" id="PTHR48082:SF2">
    <property type="entry name" value="ATP SYNTHASE SUBUNIT ALPHA, MITOCHONDRIAL"/>
    <property type="match status" value="1"/>
</dbReference>
<evidence type="ECO:0000256" key="6">
    <source>
        <dbReference type="ARBA" id="ARBA00022781"/>
    </source>
</evidence>
<dbReference type="InterPro" id="IPR033732">
    <property type="entry name" value="ATP_synth_F1_a_nt-bd_dom"/>
</dbReference>
<evidence type="ECO:0000256" key="3">
    <source>
        <dbReference type="ARBA" id="ARBA00022448"/>
    </source>
</evidence>
<dbReference type="FunFam" id="2.40.30.20:FF:000001">
    <property type="entry name" value="ATP synthase subunit alpha"/>
    <property type="match status" value="1"/>
</dbReference>
<dbReference type="EC" id="7.1.2.2" evidence="15"/>
<evidence type="ECO:0000313" key="19">
    <source>
        <dbReference type="EMBL" id="KRG78302.1"/>
    </source>
</evidence>
<dbReference type="FunFam" id="3.40.50.300:FF:000002">
    <property type="entry name" value="ATP synthase subunit alpha"/>
    <property type="match status" value="1"/>
</dbReference>
<keyword evidence="6 15" id="KW-0375">Hydrogen ion transport</keyword>
<dbReference type="InterPro" id="IPR036121">
    <property type="entry name" value="ATPase_F1/V1/A1_a/bsu_N_sf"/>
</dbReference>
<dbReference type="InterPro" id="IPR020003">
    <property type="entry name" value="ATPase_a/bsu_AS"/>
</dbReference>
<dbReference type="CDD" id="cd18116">
    <property type="entry name" value="ATP-synt_F1_alpha_N"/>
    <property type="match status" value="1"/>
</dbReference>
<dbReference type="PROSITE" id="PS00152">
    <property type="entry name" value="ATPASE_ALPHA_BETA"/>
    <property type="match status" value="1"/>
</dbReference>
<dbReference type="Gene3D" id="1.20.150.20">
    <property type="entry name" value="ATP synthase alpha/beta chain, C-terminal domain"/>
    <property type="match status" value="1"/>
</dbReference>
<dbReference type="GO" id="GO:0045259">
    <property type="term" value="C:proton-transporting ATP synthase complex"/>
    <property type="evidence" value="ECO:0007669"/>
    <property type="project" value="UniProtKB-KW"/>
</dbReference>
<feature type="domain" description="ATP synthase alpha subunit C-terminal" evidence="17">
    <location>
        <begin position="384"/>
        <end position="509"/>
    </location>
</feature>
<keyword evidence="8 15" id="KW-1278">Translocase</keyword>
<evidence type="ECO:0000256" key="11">
    <source>
        <dbReference type="ARBA" id="ARBA00023196"/>
    </source>
</evidence>
<comment type="function">
    <text evidence="1 15">Produces ATP from ADP in the presence of a proton gradient across the membrane. The alpha chain is a regulatory subunit.</text>
</comment>
<evidence type="ECO:0000256" key="14">
    <source>
        <dbReference type="ARBA" id="ARBA00026013"/>
    </source>
</evidence>
<comment type="similarity">
    <text evidence="13">Belongs to the ATPase alpha/beta chains family. T3SS ATPase subfamily.</text>
</comment>
<dbReference type="Pfam" id="PF02874">
    <property type="entry name" value="ATP-synt_ab_N"/>
    <property type="match status" value="1"/>
</dbReference>
<dbReference type="CDD" id="cd18113">
    <property type="entry name" value="ATP-synt_F1_alpha_C"/>
    <property type="match status" value="1"/>
</dbReference>
<dbReference type="HAMAP" id="MF_01346">
    <property type="entry name" value="ATP_synth_alpha_bact"/>
    <property type="match status" value="1"/>
</dbReference>
<dbReference type="Gene3D" id="3.40.50.300">
    <property type="entry name" value="P-loop containing nucleotide triphosphate hydrolases"/>
    <property type="match status" value="1"/>
</dbReference>
<accession>A0A0R0DJL8</accession>
<gene>
    <name evidence="15" type="primary">atpA</name>
    <name evidence="19" type="ORF">ABB30_04435</name>
</gene>
<evidence type="ECO:0000256" key="8">
    <source>
        <dbReference type="ARBA" id="ARBA00022967"/>
    </source>
</evidence>
<dbReference type="GO" id="GO:0046933">
    <property type="term" value="F:proton-transporting ATP synthase activity, rotational mechanism"/>
    <property type="evidence" value="ECO:0007669"/>
    <property type="project" value="UniProtKB-UniRule"/>
</dbReference>
<dbReference type="SUPFAM" id="SSF50615">
    <property type="entry name" value="N-terminal domain of alpha and beta subunits of F1 ATP synthase"/>
    <property type="match status" value="1"/>
</dbReference>
<dbReference type="InterPro" id="IPR004100">
    <property type="entry name" value="ATPase_F1/V1/A1_a/bsu_N"/>
</dbReference>
<evidence type="ECO:0000256" key="13">
    <source>
        <dbReference type="ARBA" id="ARBA00024342"/>
    </source>
</evidence>
<name>A0A0R0DJL8_9GAMM</name>
<keyword evidence="19" id="KW-0378">Hydrolase</keyword>
<evidence type="ECO:0000256" key="10">
    <source>
        <dbReference type="ARBA" id="ARBA00023136"/>
    </source>
</evidence>
<evidence type="ECO:0000256" key="1">
    <source>
        <dbReference type="ARBA" id="ARBA00003784"/>
    </source>
</evidence>
<dbReference type="AlphaFoldDB" id="A0A0R0DJL8"/>
<keyword evidence="20" id="KW-1185">Reference proteome</keyword>
<keyword evidence="7 15" id="KW-0067">ATP-binding</keyword>
<dbReference type="InterPro" id="IPR000793">
    <property type="entry name" value="ATP_synth_asu_C"/>
</dbReference>
<organism evidence="19 20">
    <name type="scientific">Stenotrophomonas ginsengisoli</name>
    <dbReference type="NCBI Taxonomy" id="336566"/>
    <lineage>
        <taxon>Bacteria</taxon>
        <taxon>Pseudomonadati</taxon>
        <taxon>Pseudomonadota</taxon>
        <taxon>Gammaproteobacteria</taxon>
        <taxon>Lysobacterales</taxon>
        <taxon>Lysobacteraceae</taxon>
        <taxon>Stenotrophomonas</taxon>
    </lineage>
</organism>
<evidence type="ECO:0000256" key="2">
    <source>
        <dbReference type="ARBA" id="ARBA00004170"/>
    </source>
</evidence>
<proteinExistence type="inferred from homology"/>
<comment type="catalytic activity">
    <reaction evidence="15">
        <text>ATP + H2O + 4 H(+)(in) = ADP + phosphate + 5 H(+)(out)</text>
        <dbReference type="Rhea" id="RHEA:57720"/>
        <dbReference type="ChEBI" id="CHEBI:15377"/>
        <dbReference type="ChEBI" id="CHEBI:15378"/>
        <dbReference type="ChEBI" id="CHEBI:30616"/>
        <dbReference type="ChEBI" id="CHEBI:43474"/>
        <dbReference type="ChEBI" id="CHEBI:456216"/>
        <dbReference type="EC" id="7.1.2.2"/>
    </reaction>
</comment>
<dbReference type="InterPro" id="IPR000194">
    <property type="entry name" value="ATPase_F1/V1/A1_a/bsu_nucl-bd"/>
</dbReference>
<dbReference type="NCBIfam" id="TIGR00962">
    <property type="entry name" value="atpA"/>
    <property type="match status" value="1"/>
</dbReference>
<evidence type="ECO:0000259" key="17">
    <source>
        <dbReference type="Pfam" id="PF00306"/>
    </source>
</evidence>
<dbReference type="GO" id="GO:0043531">
    <property type="term" value="F:ADP binding"/>
    <property type="evidence" value="ECO:0007669"/>
    <property type="project" value="TreeGrafter"/>
</dbReference>
<dbReference type="PATRIC" id="fig|336566.3.peg.222"/>
<dbReference type="STRING" id="336566.ABB30_04435"/>
<sequence length="515" mass="55402">MATTLNPSEISELIKNRIEKVALSAESRNEGTVTSVSDGIVRIYGLADVMQGEMIELPNNTFALALNLERDSVGAVVLGEYQHLREGDVAKTTGRILEVPVGPEMLGRVVNALGEPIDGKGPLGTSLTAPVERVAPGVIWRKSVDQPVQTGYKSVDSMIPIGRGQRELIIGDRQTGKTAMAIDAVINQKSTGIKCVYVAIGQKASTISNIVRKLEENGALAHTVVVAATASESAAMQYISAYAGCTMGEYFMDRGQDALIVYDDLSKQAVAYRQISLLLKRPPGREAYPGDVFYLHSRLLERAARVSEEYVEKFTNGEVKGQTGSLTALPIIETQAGDVSAFVPTNVISITDGQIFLETDLFNAGIRPAVNAGISVSRVGGSAQTKIIKKLSGGIRISLAQYRELAAFAQFASDLDEATRKQLERGQRVTELMKQKQYAPMSIADQALSIYAVNEGFLDDVPVSKVLAFEAGLHAHFANTQGELVSKVNATGGWNDEIEAAFKKGIAEFKTTGSW</sequence>
<comment type="subcellular location">
    <subcellularLocation>
        <location evidence="15">Cell membrane</location>
        <topology evidence="15">Peripheral membrane protein</topology>
    </subcellularLocation>
    <subcellularLocation>
        <location evidence="2">Membrane</location>
        <topology evidence="2">Peripheral membrane protein</topology>
    </subcellularLocation>
</comment>
<evidence type="ECO:0000256" key="15">
    <source>
        <dbReference type="HAMAP-Rule" id="MF_01346"/>
    </source>
</evidence>
<protein>
    <recommendedName>
        <fullName evidence="15">ATP synthase subunit alpha</fullName>
        <ecNumber evidence="15">7.1.2.2</ecNumber>
    </recommendedName>
    <alternativeName>
        <fullName evidence="15">ATP synthase F1 sector subunit alpha</fullName>
    </alternativeName>
    <alternativeName>
        <fullName evidence="15">F-ATPase subunit alpha</fullName>
    </alternativeName>
</protein>
<reference evidence="19 20" key="1">
    <citation type="submission" date="2015-05" db="EMBL/GenBank/DDBJ databases">
        <title>Genome sequencing and analysis of members of genus Stenotrophomonas.</title>
        <authorList>
            <person name="Patil P.P."/>
            <person name="Midha S."/>
            <person name="Patil P.B."/>
        </authorList>
    </citation>
    <scope>NUCLEOTIDE SEQUENCE [LARGE SCALE GENOMIC DNA]</scope>
    <source>
        <strain evidence="19 20">DSM 24757</strain>
    </source>
</reference>
<dbReference type="NCBIfam" id="NF009884">
    <property type="entry name" value="PRK13343.1"/>
    <property type="match status" value="1"/>
</dbReference>
<dbReference type="InterPro" id="IPR005294">
    <property type="entry name" value="ATP_synth_F1_asu"/>
</dbReference>
<dbReference type="InterPro" id="IPR027417">
    <property type="entry name" value="P-loop_NTPase"/>
</dbReference>
<dbReference type="SUPFAM" id="SSF47917">
    <property type="entry name" value="C-terminal domain of alpha and beta subunits of F1 ATP synthase"/>
    <property type="match status" value="1"/>
</dbReference>
<dbReference type="InterPro" id="IPR023366">
    <property type="entry name" value="ATP_synth_asu-like_sf"/>
</dbReference>
<feature type="binding site" evidence="15">
    <location>
        <begin position="171"/>
        <end position="178"/>
    </location>
    <ligand>
        <name>ATP</name>
        <dbReference type="ChEBI" id="CHEBI:30616"/>
    </ligand>
</feature>
<dbReference type="Pfam" id="PF00306">
    <property type="entry name" value="ATP-synt_ab_C"/>
    <property type="match status" value="1"/>
</dbReference>
<keyword evidence="12 15" id="KW-0066">ATP synthesis</keyword>
<dbReference type="Proteomes" id="UP000050956">
    <property type="component" value="Unassembled WGS sequence"/>
</dbReference>
<evidence type="ECO:0000259" key="16">
    <source>
        <dbReference type="Pfam" id="PF00006"/>
    </source>
</evidence>
<keyword evidence="4 15" id="KW-1003">Cell membrane</keyword>
<comment type="caution">
    <text evidence="19">The sequence shown here is derived from an EMBL/GenBank/DDBJ whole genome shotgun (WGS) entry which is preliminary data.</text>
</comment>
<dbReference type="OrthoDB" id="9803053at2"/>
<feature type="domain" description="ATPase F1/V1/A1 complex alpha/beta subunit N-terminal" evidence="18">
    <location>
        <begin position="28"/>
        <end position="94"/>
    </location>
</feature>
<dbReference type="GO" id="GO:0005524">
    <property type="term" value="F:ATP binding"/>
    <property type="evidence" value="ECO:0007669"/>
    <property type="project" value="UniProtKB-UniRule"/>
</dbReference>
<dbReference type="RefSeq" id="WP_057637102.1">
    <property type="nucleotide sequence ID" value="NZ_LDJM01000011.1"/>
</dbReference>
<keyword evidence="3 15" id="KW-0813">Transport</keyword>
<evidence type="ECO:0000256" key="4">
    <source>
        <dbReference type="ARBA" id="ARBA00022475"/>
    </source>
</evidence>
<comment type="subunit">
    <text evidence="14">F-type ATPases have 2 components, CF(1) - the catalytic core - and CF(0) - the membrane proton channel. CF(1) has five subunits: alpha(3), beta(3), gamma(1), delta(1), epsilon(1). CF(0) has four main subunits: a(1), b(1), b'(1) and c(9-12).</text>
</comment>
<keyword evidence="5 15" id="KW-0547">Nucleotide-binding</keyword>
<evidence type="ECO:0000256" key="9">
    <source>
        <dbReference type="ARBA" id="ARBA00023065"/>
    </source>
</evidence>
<keyword evidence="11 15" id="KW-0139">CF(1)</keyword>
<keyword evidence="9 15" id="KW-0406">Ion transport</keyword>
<dbReference type="SUPFAM" id="SSF52540">
    <property type="entry name" value="P-loop containing nucleoside triphosphate hydrolases"/>
    <property type="match status" value="1"/>
</dbReference>
<dbReference type="GO" id="GO:0016787">
    <property type="term" value="F:hydrolase activity"/>
    <property type="evidence" value="ECO:0007669"/>
    <property type="project" value="UniProtKB-KW"/>
</dbReference>
<dbReference type="FunFam" id="1.20.150.20:FF:000001">
    <property type="entry name" value="ATP synthase subunit alpha"/>
    <property type="match status" value="1"/>
</dbReference>
<evidence type="ECO:0000259" key="18">
    <source>
        <dbReference type="Pfam" id="PF02874"/>
    </source>
</evidence>
<feature type="domain" description="ATPase F1/V1/A1 complex alpha/beta subunit nucleotide-binding" evidence="16">
    <location>
        <begin position="151"/>
        <end position="377"/>
    </location>
</feature>
<feature type="site" description="Required for activity" evidence="15">
    <location>
        <position position="375"/>
    </location>
</feature>
<dbReference type="InterPro" id="IPR038376">
    <property type="entry name" value="ATP_synth_asu_C_sf"/>
</dbReference>
<evidence type="ECO:0000256" key="12">
    <source>
        <dbReference type="ARBA" id="ARBA00023310"/>
    </source>
</evidence>
<dbReference type="EMBL" id="LDJM01000011">
    <property type="protein sequence ID" value="KRG78302.1"/>
    <property type="molecule type" value="Genomic_DNA"/>
</dbReference>
<dbReference type="Gene3D" id="2.40.30.20">
    <property type="match status" value="1"/>
</dbReference>
<dbReference type="Pfam" id="PF00006">
    <property type="entry name" value="ATP-synt_ab"/>
    <property type="match status" value="1"/>
</dbReference>